<dbReference type="InterPro" id="IPR051697">
    <property type="entry name" value="Patched_domain-protein"/>
</dbReference>
<feature type="transmembrane region" description="Helical" evidence="3">
    <location>
        <begin position="494"/>
        <end position="517"/>
    </location>
</feature>
<feature type="domain" description="SSD" evidence="4">
    <location>
        <begin position="126"/>
        <end position="237"/>
    </location>
</feature>
<feature type="compositionally biased region" description="Basic and acidic residues" evidence="2">
    <location>
        <begin position="841"/>
        <end position="852"/>
    </location>
</feature>
<feature type="compositionally biased region" description="Low complexity" evidence="2">
    <location>
        <begin position="871"/>
        <end position="888"/>
    </location>
</feature>
<sequence>MLNVETDADGVITNARALSTNFRLKNNFRPDIFDQFSEKFIENMNARRLMIENTLNVNLNWWSYREFIDSVIMGLRRVHCLLFASAAILLFACLIASFGVNGYQSKPILGSVIGLILLVSCLAGFFVQLTGVGYVNAIVFPVFFILIGIGLLALFTLENTWSKYSNVACDPTEKLSLILSWDAPCTAVTALIIIISFALIGSTTKSPYLQYLSFVLSAGVAVLLIFALLFFSVFLYVTGRRETKGVKWYQCFRSGDTHFAPQTFNEFTDANIEILHEKLIDSKPSFSRAIATAMSISYLRCPVAFVFAIYLVLAFWGCKDVRIDLKEEYFLPEDSQPQVFMQNYRREFGRYEEYLELVFDEPIDYFDPQRKEDILSIIEWPVQNQLATRSVSWLKDFSRFESSTIYDINPDTFVPIIGIVFLTAENYKKYQNDIIFDKFQTRIIASRMYVELSPKGVEERLLLIDGLLSKARSVGLSLIVKTPFAFSIQHDLQVMSTVIIAFSLLLCCVCTLSLFLFGIPSLTVLVLLSNLSVIIGVVGFATYWTVPINIITLSLALAGNALTTTIVSYFCYNFATAGKMQKTGEQRSCLLPITLACFVPILTYIPLLLSGLPAVMHIFKILTLTSLITYIHYLFFLPNVMIFLTEQIPSFCASLQDICDECCCYCFDIEEDSGSIYYIPTASRNGSQQLNGLTRRYSYALTMPPTTTRGMLLPTATAGYIPVAATTVAPILVPDVLPYQSNHITTIENCQSYKNRRRENGNEKSVSSPSSPRLTLLSRETTRSERRRKTTEDSSNGGESIYEEPPSPSLNVTESPAQSRRCEGRKAERRQSHSSISRFNLRGDERTEREPVMELRSNWKQYLINGDLRQTTPSNTSNNTKSISTSSSCVAQPMLYYSTPVYRTQPSRYSRDKKF</sequence>
<evidence type="ECO:0000256" key="2">
    <source>
        <dbReference type="SAM" id="MobiDB-lite"/>
    </source>
</evidence>
<proteinExistence type="inferred from homology"/>
<feature type="region of interest" description="Disordered" evidence="2">
    <location>
        <begin position="750"/>
        <end position="852"/>
    </location>
</feature>
<dbReference type="Proteomes" id="UP000276776">
    <property type="component" value="Unassembled WGS sequence"/>
</dbReference>
<name>A0A0N5CQN7_THECL</name>
<evidence type="ECO:0000256" key="1">
    <source>
        <dbReference type="ARBA" id="ARBA00005585"/>
    </source>
</evidence>
<reference evidence="7" key="1">
    <citation type="submission" date="2017-02" db="UniProtKB">
        <authorList>
            <consortium name="WormBaseParasite"/>
        </authorList>
    </citation>
    <scope>IDENTIFICATION</scope>
</reference>
<accession>A0A0N5CQN7</accession>
<feature type="transmembrane region" description="Helical" evidence="3">
    <location>
        <begin position="297"/>
        <end position="316"/>
    </location>
</feature>
<dbReference type="GO" id="GO:0030659">
    <property type="term" value="C:cytoplasmic vesicle membrane"/>
    <property type="evidence" value="ECO:0007669"/>
    <property type="project" value="TreeGrafter"/>
</dbReference>
<feature type="transmembrane region" description="Helical" evidence="3">
    <location>
        <begin position="108"/>
        <end position="127"/>
    </location>
</feature>
<keyword evidence="3" id="KW-0812">Transmembrane</keyword>
<reference evidence="5 6" key="2">
    <citation type="submission" date="2018-11" db="EMBL/GenBank/DDBJ databases">
        <authorList>
            <consortium name="Pathogen Informatics"/>
        </authorList>
    </citation>
    <scope>NUCLEOTIDE SEQUENCE [LARGE SCALE GENOMIC DNA]</scope>
</reference>
<feature type="compositionally biased region" description="Low complexity" evidence="2">
    <location>
        <begin position="767"/>
        <end position="779"/>
    </location>
</feature>
<dbReference type="AlphaFoldDB" id="A0A0N5CQN7"/>
<dbReference type="OrthoDB" id="5854469at2759"/>
<feature type="transmembrane region" description="Helical" evidence="3">
    <location>
        <begin position="524"/>
        <end position="544"/>
    </location>
</feature>
<dbReference type="WBParaSite" id="TCLT_0000253701-mRNA-1">
    <property type="protein sequence ID" value="TCLT_0000253701-mRNA-1"/>
    <property type="gene ID" value="TCLT_0000253701"/>
</dbReference>
<feature type="transmembrane region" description="Helical" evidence="3">
    <location>
        <begin position="133"/>
        <end position="157"/>
    </location>
</feature>
<feature type="transmembrane region" description="Helical" evidence="3">
    <location>
        <begin position="550"/>
        <end position="572"/>
    </location>
</feature>
<organism evidence="7">
    <name type="scientific">Thelazia callipaeda</name>
    <name type="common">Oriental eyeworm</name>
    <name type="synonym">Parasitic nematode</name>
    <dbReference type="NCBI Taxonomy" id="103827"/>
    <lineage>
        <taxon>Eukaryota</taxon>
        <taxon>Metazoa</taxon>
        <taxon>Ecdysozoa</taxon>
        <taxon>Nematoda</taxon>
        <taxon>Chromadorea</taxon>
        <taxon>Rhabditida</taxon>
        <taxon>Spirurina</taxon>
        <taxon>Spiruromorpha</taxon>
        <taxon>Thelazioidea</taxon>
        <taxon>Thelaziidae</taxon>
        <taxon>Thelazia</taxon>
    </lineage>
</organism>
<gene>
    <name evidence="5" type="ORF">TCLT_LOCUS2538</name>
</gene>
<feature type="transmembrane region" description="Helical" evidence="3">
    <location>
        <begin position="178"/>
        <end position="200"/>
    </location>
</feature>
<comment type="similarity">
    <text evidence="1">Belongs to the patched family.</text>
</comment>
<evidence type="ECO:0000256" key="3">
    <source>
        <dbReference type="SAM" id="Phobius"/>
    </source>
</evidence>
<feature type="transmembrane region" description="Helical" evidence="3">
    <location>
        <begin position="212"/>
        <end position="237"/>
    </location>
</feature>
<feature type="transmembrane region" description="Helical" evidence="3">
    <location>
        <begin position="81"/>
        <end position="101"/>
    </location>
</feature>
<dbReference type="PANTHER" id="PTHR10796">
    <property type="entry name" value="PATCHED-RELATED"/>
    <property type="match status" value="1"/>
</dbReference>
<feature type="compositionally biased region" description="Basic and acidic residues" evidence="2">
    <location>
        <begin position="820"/>
        <end position="831"/>
    </location>
</feature>
<keyword evidence="3" id="KW-0472">Membrane</keyword>
<dbReference type="GO" id="GO:0018996">
    <property type="term" value="P:molting cycle, collagen and cuticulin-based cuticle"/>
    <property type="evidence" value="ECO:0007669"/>
    <property type="project" value="TreeGrafter"/>
</dbReference>
<feature type="region of interest" description="Disordered" evidence="2">
    <location>
        <begin position="866"/>
        <end position="888"/>
    </location>
</feature>
<dbReference type="GO" id="GO:0005886">
    <property type="term" value="C:plasma membrane"/>
    <property type="evidence" value="ECO:0007669"/>
    <property type="project" value="TreeGrafter"/>
</dbReference>
<dbReference type="SUPFAM" id="SSF82866">
    <property type="entry name" value="Multidrug efflux transporter AcrB transmembrane domain"/>
    <property type="match status" value="2"/>
</dbReference>
<dbReference type="OMA" id="IKSRMYL"/>
<dbReference type="PROSITE" id="PS50156">
    <property type="entry name" value="SSD"/>
    <property type="match status" value="1"/>
</dbReference>
<keyword evidence="6" id="KW-1185">Reference proteome</keyword>
<evidence type="ECO:0000259" key="4">
    <source>
        <dbReference type="PROSITE" id="PS50156"/>
    </source>
</evidence>
<dbReference type="PANTHER" id="PTHR10796:SF187">
    <property type="entry name" value="SSD DOMAIN-CONTAINING PROTEIN"/>
    <property type="match status" value="1"/>
</dbReference>
<evidence type="ECO:0000313" key="7">
    <source>
        <dbReference type="WBParaSite" id="TCLT_0000253701-mRNA-1"/>
    </source>
</evidence>
<evidence type="ECO:0000313" key="5">
    <source>
        <dbReference type="EMBL" id="VDM98547.1"/>
    </source>
</evidence>
<protein>
    <submittedName>
        <fullName evidence="7">SSD domain-containing protein</fullName>
    </submittedName>
</protein>
<feature type="transmembrane region" description="Helical" evidence="3">
    <location>
        <begin position="593"/>
        <end position="612"/>
    </location>
</feature>
<evidence type="ECO:0000313" key="6">
    <source>
        <dbReference type="Proteomes" id="UP000276776"/>
    </source>
</evidence>
<dbReference type="EMBL" id="UYYF01000550">
    <property type="protein sequence ID" value="VDM98547.1"/>
    <property type="molecule type" value="Genomic_DNA"/>
</dbReference>
<dbReference type="GO" id="GO:0006897">
    <property type="term" value="P:endocytosis"/>
    <property type="evidence" value="ECO:0007669"/>
    <property type="project" value="TreeGrafter"/>
</dbReference>
<dbReference type="InterPro" id="IPR000731">
    <property type="entry name" value="SSD"/>
</dbReference>
<feature type="transmembrane region" description="Helical" evidence="3">
    <location>
        <begin position="618"/>
        <end position="637"/>
    </location>
</feature>
<feature type="compositionally biased region" description="Polar residues" evidence="2">
    <location>
        <begin position="809"/>
        <end position="818"/>
    </location>
</feature>
<keyword evidence="3" id="KW-1133">Transmembrane helix</keyword>